<evidence type="ECO:0008006" key="4">
    <source>
        <dbReference type="Google" id="ProtNLM"/>
    </source>
</evidence>
<feature type="transmembrane region" description="Helical" evidence="1">
    <location>
        <begin position="80"/>
        <end position="101"/>
    </location>
</feature>
<feature type="transmembrane region" description="Helical" evidence="1">
    <location>
        <begin position="674"/>
        <end position="694"/>
    </location>
</feature>
<feature type="transmembrane region" description="Helical" evidence="1">
    <location>
        <begin position="113"/>
        <end position="133"/>
    </location>
</feature>
<dbReference type="Proteomes" id="UP001305779">
    <property type="component" value="Unassembled WGS sequence"/>
</dbReference>
<keyword evidence="1" id="KW-0812">Transmembrane</keyword>
<protein>
    <recommendedName>
        <fullName evidence="4">3-hydroxyisobutyrate dehydrogenase protein</fullName>
    </recommendedName>
</protein>
<name>A0ABR0EZ83_ZASCE</name>
<accession>A0ABR0EZ83</accession>
<feature type="transmembrane region" description="Helical" evidence="1">
    <location>
        <begin position="7"/>
        <end position="27"/>
    </location>
</feature>
<sequence>MASLWKPYVLWPLWILQTIILVPPLYYQAKLIWLSLVDPALLSGWTVFWLLDFVAMLACLLLVGTEFARYRAKRLDTGFYLKWNAYKILYWVWNLVYIVVFRRDVYGNANVRVALVQLAVFALGITHAVYVWYRGRRLGRSRDDMLPEDGHNLDALSAPKKLNCATSINKTAPLAVRMAMWAKRDPAWMATMPPSVKIVLSTPLWLVRYMVCYSAIIILLPFTGRIPGETRNHWNENTSEDLSQWDYPKPQVTAQEAYSDANSRSRLPSPFPHGDEEAAVDTLSLRTIHEDAALRPSARPAHKRTLQPSPNRLLGPRYLCFIVDDEARSYMTKKVEDWMAQNETRNEPDYVFISYTRQQFYSQIYNDPTVTQQDLFQRRAAAERDKAILTEFGTQAAREANVPAFWIDFECVQPEDDDVEDLDMEDVYRICDIVRGSHSLTIICGPTLDKNMHRISESTSTAADWLLDWGKRLWTLPEALLCPSEHRISIYAVGNEEPERIAKRNLPGRLWDDAATIRQLIDHYEASLQLTKLELISIALECLQRRQTEKRNAGDVAYALMGLLRLRPKVNKADTDFQAFARLSLANDSDMILERLICLRSPSSTSSWHDMQDLWDAKLWHIDPMFQVAEVGHSNTIIIGDAAGTSIDWTSLKMIDFTGTATSYTLRWRYIRTVSAYVLAYAVAWWIILFTLCIPAPRGGGRMDDRDRVNTLKRWTYPWIVWTLVALPVPYMLSNFFQGTINSTQARVFGFVGVPDIDEVERALLGDACGRLKWNLDGSVGGLEGEEQDQRPIFTLVDTLSLTLTTFRANRPPTMMFVGGRERGLLRILLCSYDSARRSFVKETVTRLESVVSTGLPRLDRFHFSVQPELELIDHSGQDLGEQHLYDEDLMELPDVPEFISLDD</sequence>
<proteinExistence type="predicted"/>
<evidence type="ECO:0000313" key="3">
    <source>
        <dbReference type="Proteomes" id="UP001305779"/>
    </source>
</evidence>
<comment type="caution">
    <text evidence="2">The sequence shown here is derived from an EMBL/GenBank/DDBJ whole genome shotgun (WGS) entry which is preliminary data.</text>
</comment>
<feature type="transmembrane region" description="Helical" evidence="1">
    <location>
        <begin position="47"/>
        <end position="68"/>
    </location>
</feature>
<feature type="transmembrane region" description="Helical" evidence="1">
    <location>
        <begin position="198"/>
        <end position="222"/>
    </location>
</feature>
<evidence type="ECO:0000256" key="1">
    <source>
        <dbReference type="SAM" id="Phobius"/>
    </source>
</evidence>
<gene>
    <name evidence="2" type="ORF">PRZ48_000128</name>
</gene>
<reference evidence="2 3" key="1">
    <citation type="journal article" date="2023" name="G3 (Bethesda)">
        <title>A chromosome-level genome assembly of Zasmidium syzygii isolated from banana leaves.</title>
        <authorList>
            <person name="van Westerhoven A.C."/>
            <person name="Mehrabi R."/>
            <person name="Talebi R."/>
            <person name="Steentjes M.B.F."/>
            <person name="Corcolon B."/>
            <person name="Chong P.A."/>
            <person name="Kema G.H.J."/>
            <person name="Seidl M.F."/>
        </authorList>
    </citation>
    <scope>NUCLEOTIDE SEQUENCE [LARGE SCALE GENOMIC DNA]</scope>
    <source>
        <strain evidence="2 3">P124</strain>
    </source>
</reference>
<dbReference type="EMBL" id="JAXOVC010000001">
    <property type="protein sequence ID" value="KAK4506398.1"/>
    <property type="molecule type" value="Genomic_DNA"/>
</dbReference>
<keyword evidence="1" id="KW-1133">Transmembrane helix</keyword>
<keyword evidence="3" id="KW-1185">Reference proteome</keyword>
<organism evidence="2 3">
    <name type="scientific">Zasmidium cellare</name>
    <name type="common">Wine cellar mold</name>
    <name type="synonym">Racodium cellare</name>
    <dbReference type="NCBI Taxonomy" id="395010"/>
    <lineage>
        <taxon>Eukaryota</taxon>
        <taxon>Fungi</taxon>
        <taxon>Dikarya</taxon>
        <taxon>Ascomycota</taxon>
        <taxon>Pezizomycotina</taxon>
        <taxon>Dothideomycetes</taxon>
        <taxon>Dothideomycetidae</taxon>
        <taxon>Mycosphaerellales</taxon>
        <taxon>Mycosphaerellaceae</taxon>
        <taxon>Zasmidium</taxon>
    </lineage>
</organism>
<feature type="transmembrane region" description="Helical" evidence="1">
    <location>
        <begin position="715"/>
        <end position="733"/>
    </location>
</feature>
<evidence type="ECO:0000313" key="2">
    <source>
        <dbReference type="EMBL" id="KAK4506398.1"/>
    </source>
</evidence>
<keyword evidence="1" id="KW-0472">Membrane</keyword>